<dbReference type="Proteomes" id="UP000489600">
    <property type="component" value="Unassembled WGS sequence"/>
</dbReference>
<dbReference type="SMART" id="SM00184">
    <property type="entry name" value="RING"/>
    <property type="match status" value="1"/>
</dbReference>
<comment type="caution">
    <text evidence="8">The sequence shown here is derived from an EMBL/GenBank/DDBJ whole genome shotgun (WGS) entry which is preliminary data.</text>
</comment>
<evidence type="ECO:0000256" key="3">
    <source>
        <dbReference type="ARBA" id="ARBA00022723"/>
    </source>
</evidence>
<accession>A0A565CQR1</accession>
<comment type="catalytic activity">
    <reaction evidence="1">
        <text>S-ubiquitinyl-[E2 ubiquitin-conjugating enzyme]-L-cysteine + [acceptor protein]-L-lysine = [E2 ubiquitin-conjugating enzyme]-L-cysteine + N(6)-ubiquitinyl-[acceptor protein]-L-lysine.</text>
        <dbReference type="EC" id="2.3.2.27"/>
    </reaction>
</comment>
<evidence type="ECO:0000256" key="1">
    <source>
        <dbReference type="ARBA" id="ARBA00000900"/>
    </source>
</evidence>
<proteinExistence type="predicted"/>
<dbReference type="PANTHER" id="PTHR15710:SF159">
    <property type="entry name" value="RING-TYPE DOMAIN-CONTAINING PROTEIN"/>
    <property type="match status" value="1"/>
</dbReference>
<keyword evidence="3" id="KW-0479">Metal-binding</keyword>
<dbReference type="EC" id="2.3.2.27" evidence="2"/>
<protein>
    <recommendedName>
        <fullName evidence="2">RING-type E3 ubiquitin transferase</fullName>
        <ecNumber evidence="2">2.3.2.27</ecNumber>
    </recommendedName>
</protein>
<evidence type="ECO:0000313" key="8">
    <source>
        <dbReference type="EMBL" id="VVB16048.1"/>
    </source>
</evidence>
<dbReference type="GO" id="GO:0016567">
    <property type="term" value="P:protein ubiquitination"/>
    <property type="evidence" value="ECO:0007669"/>
    <property type="project" value="TreeGrafter"/>
</dbReference>
<dbReference type="InterPro" id="IPR001841">
    <property type="entry name" value="Znf_RING"/>
</dbReference>
<dbReference type="GO" id="GO:0005737">
    <property type="term" value="C:cytoplasm"/>
    <property type="evidence" value="ECO:0007669"/>
    <property type="project" value="TreeGrafter"/>
</dbReference>
<dbReference type="Gene3D" id="3.30.40.10">
    <property type="entry name" value="Zinc/RING finger domain, C3HC4 (zinc finger)"/>
    <property type="match status" value="1"/>
</dbReference>
<dbReference type="PANTHER" id="PTHR15710">
    <property type="entry name" value="E3 UBIQUITIN-PROTEIN LIGASE PRAJA"/>
    <property type="match status" value="1"/>
</dbReference>
<keyword evidence="4 6" id="KW-0863">Zinc-finger</keyword>
<keyword evidence="5" id="KW-0862">Zinc</keyword>
<evidence type="ECO:0000259" key="7">
    <source>
        <dbReference type="PROSITE" id="PS50089"/>
    </source>
</evidence>
<dbReference type="AlphaFoldDB" id="A0A565CQR1"/>
<feature type="domain" description="RING-type" evidence="7">
    <location>
        <begin position="188"/>
        <end position="229"/>
    </location>
</feature>
<gene>
    <name evidence="8" type="ORF">ANE_LOCUS26492</name>
</gene>
<dbReference type="PROSITE" id="PS50089">
    <property type="entry name" value="ZF_RING_2"/>
    <property type="match status" value="1"/>
</dbReference>
<dbReference type="GO" id="GO:0008270">
    <property type="term" value="F:zinc ion binding"/>
    <property type="evidence" value="ECO:0007669"/>
    <property type="project" value="UniProtKB-KW"/>
</dbReference>
<name>A0A565CQR1_9BRAS</name>
<dbReference type="GO" id="GO:0061630">
    <property type="term" value="F:ubiquitin protein ligase activity"/>
    <property type="evidence" value="ECO:0007669"/>
    <property type="project" value="UniProtKB-EC"/>
</dbReference>
<sequence length="240" mass="27406">MPESAMVTSFNLPEYVATKERNRTCFLESETTKECINIKASPVNSKSTSTFFLSVIYQKIHKFRNGDLNGHIFPLPLRHLDDTKLQVVERKIPKQFLATEETFRDHITMVLSESCLERSIQERLLTHISELEITKARSYIKGFKIEVKIKVKVDHMVNIGCGCKGKEACPWPVAWEKRVATRVVGMDCPICLTELSSSVSRMELSCSHVFHTNCLMKWLKENTSCPICRSEQPGETASIY</sequence>
<dbReference type="Pfam" id="PF13639">
    <property type="entry name" value="zf-RING_2"/>
    <property type="match status" value="1"/>
</dbReference>
<dbReference type="OrthoDB" id="1041904at2759"/>
<evidence type="ECO:0000256" key="5">
    <source>
        <dbReference type="ARBA" id="ARBA00022833"/>
    </source>
</evidence>
<organism evidence="8 9">
    <name type="scientific">Arabis nemorensis</name>
    <dbReference type="NCBI Taxonomy" id="586526"/>
    <lineage>
        <taxon>Eukaryota</taxon>
        <taxon>Viridiplantae</taxon>
        <taxon>Streptophyta</taxon>
        <taxon>Embryophyta</taxon>
        <taxon>Tracheophyta</taxon>
        <taxon>Spermatophyta</taxon>
        <taxon>Magnoliopsida</taxon>
        <taxon>eudicotyledons</taxon>
        <taxon>Gunneridae</taxon>
        <taxon>Pentapetalae</taxon>
        <taxon>rosids</taxon>
        <taxon>malvids</taxon>
        <taxon>Brassicales</taxon>
        <taxon>Brassicaceae</taxon>
        <taxon>Arabideae</taxon>
        <taxon>Arabis</taxon>
    </lineage>
</organism>
<evidence type="ECO:0000256" key="2">
    <source>
        <dbReference type="ARBA" id="ARBA00012483"/>
    </source>
</evidence>
<dbReference type="SUPFAM" id="SSF57850">
    <property type="entry name" value="RING/U-box"/>
    <property type="match status" value="1"/>
</dbReference>
<reference evidence="8" key="1">
    <citation type="submission" date="2019-07" db="EMBL/GenBank/DDBJ databases">
        <authorList>
            <person name="Dittberner H."/>
        </authorList>
    </citation>
    <scope>NUCLEOTIDE SEQUENCE [LARGE SCALE GENOMIC DNA]</scope>
</reference>
<dbReference type="InterPro" id="IPR013083">
    <property type="entry name" value="Znf_RING/FYVE/PHD"/>
</dbReference>
<keyword evidence="9" id="KW-1185">Reference proteome</keyword>
<evidence type="ECO:0000256" key="4">
    <source>
        <dbReference type="ARBA" id="ARBA00022771"/>
    </source>
</evidence>
<evidence type="ECO:0000256" key="6">
    <source>
        <dbReference type="PROSITE-ProRule" id="PRU00175"/>
    </source>
</evidence>
<evidence type="ECO:0000313" key="9">
    <source>
        <dbReference type="Proteomes" id="UP000489600"/>
    </source>
</evidence>
<dbReference type="EMBL" id="CABITT030000008">
    <property type="protein sequence ID" value="VVB16048.1"/>
    <property type="molecule type" value="Genomic_DNA"/>
</dbReference>